<keyword evidence="2" id="KW-0808">Transferase</keyword>
<sequence length="255" mass="28001">MTHIPSILIAGVRVDSPSFAGTLDWTLNRITERSGGYICHLGAHGVVDAQQDAVLARALAGAALALPDGMPLVWLGRWLGLKSERVYGPDFMRSLLAATGDGRCRHFLFGSTPQVLRDLERRIRADYPGATIAGCLSPPFGPSSPEETEAHLHAIRNAGADVVWVGLGAPRQEKWMADVTARLPGILLFGVGAAFDFLSGTKPQAPAFVRRSGLEWAFRWLSEPRRLTSRYGRVIPVFLWLAARELWSRRQNRPV</sequence>
<evidence type="ECO:0000256" key="2">
    <source>
        <dbReference type="ARBA" id="ARBA00022679"/>
    </source>
</evidence>
<gene>
    <name evidence="3" type="ordered locus">amb1439</name>
</gene>
<dbReference type="KEGG" id="mag:amb1439"/>
<dbReference type="PANTHER" id="PTHR34136:SF1">
    <property type="entry name" value="UDP-N-ACETYL-D-MANNOSAMINURONIC ACID TRANSFERASE"/>
    <property type="match status" value="1"/>
</dbReference>
<dbReference type="PANTHER" id="PTHR34136">
    <property type="match status" value="1"/>
</dbReference>
<proteinExistence type="predicted"/>
<dbReference type="GO" id="GO:0016758">
    <property type="term" value="F:hexosyltransferase activity"/>
    <property type="evidence" value="ECO:0007669"/>
    <property type="project" value="TreeGrafter"/>
</dbReference>
<dbReference type="NCBIfam" id="TIGR00696">
    <property type="entry name" value="wecG_tagA_cpsF"/>
    <property type="match status" value="1"/>
</dbReference>
<reference evidence="3 4" key="1">
    <citation type="journal article" date="2005" name="DNA Res.">
        <title>Complete genome sequence of the facultative anaerobic magnetotactic bacterium Magnetospirillum sp. strain AMB-1.</title>
        <authorList>
            <person name="Matsunaga T."/>
            <person name="Okamura Y."/>
            <person name="Fukuda Y."/>
            <person name="Wahyudi A.T."/>
            <person name="Murase Y."/>
            <person name="Takeyama H."/>
        </authorList>
    </citation>
    <scope>NUCLEOTIDE SEQUENCE [LARGE SCALE GENOMIC DNA]</scope>
    <source>
        <strain evidence="4">ATCC 700264 / AMB-1</strain>
    </source>
</reference>
<dbReference type="CDD" id="cd06533">
    <property type="entry name" value="Glyco_transf_WecG_TagA"/>
    <property type="match status" value="1"/>
</dbReference>
<dbReference type="RefSeq" id="WP_011383849.1">
    <property type="nucleotide sequence ID" value="NC_007626.1"/>
</dbReference>
<evidence type="ECO:0000313" key="3">
    <source>
        <dbReference type="EMBL" id="BAE50243.1"/>
    </source>
</evidence>
<protein>
    <submittedName>
        <fullName evidence="3">Teichoic acid biosynthesis protein</fullName>
    </submittedName>
</protein>
<dbReference type="AlphaFoldDB" id="Q2W7D2"/>
<dbReference type="OrthoDB" id="9771846at2"/>
<organism evidence="3 4">
    <name type="scientific">Paramagnetospirillum magneticum (strain ATCC 700264 / AMB-1)</name>
    <name type="common">Magnetospirillum magneticum</name>
    <dbReference type="NCBI Taxonomy" id="342108"/>
    <lineage>
        <taxon>Bacteria</taxon>
        <taxon>Pseudomonadati</taxon>
        <taxon>Pseudomonadota</taxon>
        <taxon>Alphaproteobacteria</taxon>
        <taxon>Rhodospirillales</taxon>
        <taxon>Magnetospirillaceae</taxon>
        <taxon>Paramagnetospirillum</taxon>
    </lineage>
</organism>
<accession>Q2W7D2</accession>
<dbReference type="Pfam" id="PF03808">
    <property type="entry name" value="Glyco_tran_WecG"/>
    <property type="match status" value="1"/>
</dbReference>
<name>Q2W7D2_PARM1</name>
<keyword evidence="1" id="KW-0328">Glycosyltransferase</keyword>
<dbReference type="HOGENOM" id="CLU_063203_2_1_5"/>
<keyword evidence="4" id="KW-1185">Reference proteome</keyword>
<dbReference type="InterPro" id="IPR004629">
    <property type="entry name" value="WecG_TagA_CpsF"/>
</dbReference>
<dbReference type="Proteomes" id="UP000007058">
    <property type="component" value="Chromosome"/>
</dbReference>
<dbReference type="CAZy" id="GT26">
    <property type="family name" value="Glycosyltransferase Family 26"/>
</dbReference>
<evidence type="ECO:0000313" key="4">
    <source>
        <dbReference type="Proteomes" id="UP000007058"/>
    </source>
</evidence>
<evidence type="ECO:0000256" key="1">
    <source>
        <dbReference type="ARBA" id="ARBA00022676"/>
    </source>
</evidence>
<dbReference type="EMBL" id="AP007255">
    <property type="protein sequence ID" value="BAE50243.1"/>
    <property type="molecule type" value="Genomic_DNA"/>
</dbReference>
<dbReference type="STRING" id="342108.amb1439"/>